<proteinExistence type="predicted"/>
<organism evidence="1 2">
    <name type="scientific">Macroventuria anomochaeta</name>
    <dbReference type="NCBI Taxonomy" id="301207"/>
    <lineage>
        <taxon>Eukaryota</taxon>
        <taxon>Fungi</taxon>
        <taxon>Dikarya</taxon>
        <taxon>Ascomycota</taxon>
        <taxon>Pezizomycotina</taxon>
        <taxon>Dothideomycetes</taxon>
        <taxon>Pleosporomycetidae</taxon>
        <taxon>Pleosporales</taxon>
        <taxon>Pleosporineae</taxon>
        <taxon>Didymellaceae</taxon>
        <taxon>Macroventuria</taxon>
    </lineage>
</organism>
<name>A0ACB6RN45_9PLEO</name>
<gene>
    <name evidence="1" type="ORF">BU25DRAFT_302995</name>
</gene>
<feature type="non-terminal residue" evidence="1">
    <location>
        <position position="1"/>
    </location>
</feature>
<feature type="non-terminal residue" evidence="1">
    <location>
        <position position="59"/>
    </location>
</feature>
<comment type="caution">
    <text evidence="1">The sequence shown here is derived from an EMBL/GenBank/DDBJ whole genome shotgun (WGS) entry which is preliminary data.</text>
</comment>
<sequence length="59" mass="6763">TSKHDSLYGGFQRKANKALPNDANLDIKEPIKECITRWNSYCSCLERGVEQKLAMDLYV</sequence>
<evidence type="ECO:0000313" key="2">
    <source>
        <dbReference type="Proteomes" id="UP000799754"/>
    </source>
</evidence>
<dbReference type="Proteomes" id="UP000799754">
    <property type="component" value="Unassembled WGS sequence"/>
</dbReference>
<protein>
    <submittedName>
        <fullName evidence="1">Uncharacterized protein</fullName>
    </submittedName>
</protein>
<reference evidence="1" key="1">
    <citation type="journal article" date="2020" name="Stud. Mycol.">
        <title>101 Dothideomycetes genomes: a test case for predicting lifestyles and emergence of pathogens.</title>
        <authorList>
            <person name="Haridas S."/>
            <person name="Albert R."/>
            <person name="Binder M."/>
            <person name="Bloem J."/>
            <person name="Labutti K."/>
            <person name="Salamov A."/>
            <person name="Andreopoulos B."/>
            <person name="Baker S."/>
            <person name="Barry K."/>
            <person name="Bills G."/>
            <person name="Bluhm B."/>
            <person name="Cannon C."/>
            <person name="Castanera R."/>
            <person name="Culley D."/>
            <person name="Daum C."/>
            <person name="Ezra D."/>
            <person name="Gonzalez J."/>
            <person name="Henrissat B."/>
            <person name="Kuo A."/>
            <person name="Liang C."/>
            <person name="Lipzen A."/>
            <person name="Lutzoni F."/>
            <person name="Magnuson J."/>
            <person name="Mondo S."/>
            <person name="Nolan M."/>
            <person name="Ohm R."/>
            <person name="Pangilinan J."/>
            <person name="Park H.-J."/>
            <person name="Ramirez L."/>
            <person name="Alfaro M."/>
            <person name="Sun H."/>
            <person name="Tritt A."/>
            <person name="Yoshinaga Y."/>
            <person name="Zwiers L.-H."/>
            <person name="Turgeon B."/>
            <person name="Goodwin S."/>
            <person name="Spatafora J."/>
            <person name="Crous P."/>
            <person name="Grigoriev I."/>
        </authorList>
    </citation>
    <scope>NUCLEOTIDE SEQUENCE</scope>
    <source>
        <strain evidence="1">CBS 525.71</strain>
    </source>
</reference>
<dbReference type="EMBL" id="MU006737">
    <property type="protein sequence ID" value="KAF2623351.1"/>
    <property type="molecule type" value="Genomic_DNA"/>
</dbReference>
<keyword evidence="2" id="KW-1185">Reference proteome</keyword>
<accession>A0ACB6RN45</accession>
<evidence type="ECO:0000313" key="1">
    <source>
        <dbReference type="EMBL" id="KAF2623351.1"/>
    </source>
</evidence>